<comment type="caution">
    <text evidence="2">The sequence shown here is derived from an EMBL/GenBank/DDBJ whole genome shotgun (WGS) entry which is preliminary data.</text>
</comment>
<organism evidence="2 3">
    <name type="scientific">Streptomyces rubrogriseus</name>
    <dbReference type="NCBI Taxonomy" id="194673"/>
    <lineage>
        <taxon>Bacteria</taxon>
        <taxon>Bacillati</taxon>
        <taxon>Actinomycetota</taxon>
        <taxon>Actinomycetes</taxon>
        <taxon>Kitasatosporales</taxon>
        <taxon>Streptomycetaceae</taxon>
        <taxon>Streptomyces</taxon>
        <taxon>Streptomyces violaceoruber group</taxon>
    </lineage>
</organism>
<sequence length="283" mass="31603">MAPRSSPTARQVRLGAELRKLREATGMKAREVAAFLNSTSAQMSQVELGISGVSAERVRRLAAHYGCADEAFIDALVSLASERSHGWWDDYRGVLPQVNLDVAEAEHHAVFLREVVITHVPGLLQTPDYARAVFRYMRPELPESELAPRVEHRMRRRKAIEGDVPTPYETVIHEFALRVRVADRRTAVSQLRLLLEEIEKGHATVRIVPVDREGFAGADASMMYLGGPVPKLDTGLLDSPTGTLFVDAAAHLDRLRTLFHTVKKSSLNPSESRDFVHRLTKEL</sequence>
<feature type="domain" description="HTH cro/C1-type" evidence="1">
    <location>
        <begin position="18"/>
        <end position="72"/>
    </location>
</feature>
<dbReference type="Proteomes" id="UP000475666">
    <property type="component" value="Unassembled WGS sequence"/>
</dbReference>
<dbReference type="Pfam" id="PF19054">
    <property type="entry name" value="DUF5753"/>
    <property type="match status" value="1"/>
</dbReference>
<dbReference type="GO" id="GO:0003677">
    <property type="term" value="F:DNA binding"/>
    <property type="evidence" value="ECO:0007669"/>
    <property type="project" value="InterPro"/>
</dbReference>
<dbReference type="AlphaFoldDB" id="A0A6G3TI95"/>
<dbReference type="InterPro" id="IPR010982">
    <property type="entry name" value="Lambda_DNA-bd_dom_sf"/>
</dbReference>
<name>A0A6G3TI95_9ACTN</name>
<evidence type="ECO:0000313" key="2">
    <source>
        <dbReference type="EMBL" id="NEC36430.1"/>
    </source>
</evidence>
<evidence type="ECO:0000259" key="1">
    <source>
        <dbReference type="PROSITE" id="PS50943"/>
    </source>
</evidence>
<dbReference type="Pfam" id="PF13560">
    <property type="entry name" value="HTH_31"/>
    <property type="match status" value="1"/>
</dbReference>
<proteinExistence type="predicted"/>
<dbReference type="PROSITE" id="PS50943">
    <property type="entry name" value="HTH_CROC1"/>
    <property type="match status" value="1"/>
</dbReference>
<dbReference type="Gene3D" id="1.10.260.40">
    <property type="entry name" value="lambda repressor-like DNA-binding domains"/>
    <property type="match status" value="1"/>
</dbReference>
<dbReference type="InterPro" id="IPR001387">
    <property type="entry name" value="Cro/C1-type_HTH"/>
</dbReference>
<dbReference type="SMART" id="SM00530">
    <property type="entry name" value="HTH_XRE"/>
    <property type="match status" value="1"/>
</dbReference>
<reference evidence="2 3" key="1">
    <citation type="submission" date="2020-01" db="EMBL/GenBank/DDBJ databases">
        <title>Insect and environment-associated Actinomycetes.</title>
        <authorList>
            <person name="Currrie C."/>
            <person name="Chevrette M."/>
            <person name="Carlson C."/>
            <person name="Stubbendieck R."/>
            <person name="Wendt-Pienkowski E."/>
        </authorList>
    </citation>
    <scope>NUCLEOTIDE SEQUENCE [LARGE SCALE GENOMIC DNA]</scope>
    <source>
        <strain evidence="2 3">SID7739</strain>
    </source>
</reference>
<dbReference type="CDD" id="cd00093">
    <property type="entry name" value="HTH_XRE"/>
    <property type="match status" value="1"/>
</dbReference>
<dbReference type="SUPFAM" id="SSF47413">
    <property type="entry name" value="lambda repressor-like DNA-binding domains"/>
    <property type="match status" value="1"/>
</dbReference>
<dbReference type="RefSeq" id="WP_164277473.1">
    <property type="nucleotide sequence ID" value="NZ_JAAGMQ010000752.1"/>
</dbReference>
<evidence type="ECO:0000313" key="3">
    <source>
        <dbReference type="Proteomes" id="UP000475666"/>
    </source>
</evidence>
<dbReference type="InterPro" id="IPR043917">
    <property type="entry name" value="DUF5753"/>
</dbReference>
<dbReference type="EMBL" id="JAAGMQ010000752">
    <property type="protein sequence ID" value="NEC36430.1"/>
    <property type="molecule type" value="Genomic_DNA"/>
</dbReference>
<protein>
    <submittedName>
        <fullName evidence="2">Helix-turn-helix domain-containing protein</fullName>
    </submittedName>
</protein>
<gene>
    <name evidence="2" type="ORF">G3I66_25120</name>
</gene>
<accession>A0A6G3TI95</accession>